<keyword evidence="2" id="KW-1185">Reference proteome</keyword>
<protein>
    <submittedName>
        <fullName evidence="1">Uncharacterized protein</fullName>
    </submittedName>
</protein>
<reference evidence="2" key="1">
    <citation type="journal article" date="2019" name="Int. J. Syst. Evol. Microbiol.">
        <title>The Global Catalogue of Microorganisms (GCM) 10K type strain sequencing project: providing services to taxonomists for standard genome sequencing and annotation.</title>
        <authorList>
            <consortium name="The Broad Institute Genomics Platform"/>
            <consortium name="The Broad Institute Genome Sequencing Center for Infectious Disease"/>
            <person name="Wu L."/>
            <person name="Ma J."/>
        </authorList>
    </citation>
    <scope>NUCLEOTIDE SEQUENCE [LARGE SCALE GENOMIC DNA]</scope>
    <source>
        <strain evidence="2">KCTC 42986</strain>
    </source>
</reference>
<proteinExistence type="predicted"/>
<name>A0ABV7F539_9BURK</name>
<comment type="caution">
    <text evidence="1">The sequence shown here is derived from an EMBL/GenBank/DDBJ whole genome shotgun (WGS) entry which is preliminary data.</text>
</comment>
<dbReference type="Proteomes" id="UP001595530">
    <property type="component" value="Unassembled WGS sequence"/>
</dbReference>
<evidence type="ECO:0000313" key="2">
    <source>
        <dbReference type="Proteomes" id="UP001595530"/>
    </source>
</evidence>
<organism evidence="1 2">
    <name type="scientific">Undibacterium arcticum</name>
    <dbReference type="NCBI Taxonomy" id="1762892"/>
    <lineage>
        <taxon>Bacteria</taxon>
        <taxon>Pseudomonadati</taxon>
        <taxon>Pseudomonadota</taxon>
        <taxon>Betaproteobacteria</taxon>
        <taxon>Burkholderiales</taxon>
        <taxon>Oxalobacteraceae</taxon>
        <taxon>Undibacterium</taxon>
    </lineage>
</organism>
<evidence type="ECO:0000313" key="1">
    <source>
        <dbReference type="EMBL" id="MFC3110214.1"/>
    </source>
</evidence>
<sequence>MKVRIRINLATDSHDDLATLPHFKVAIASHSNPASTGKFHRQRMKHLHSRCGNSLLKVAVCFSGFHIL</sequence>
<dbReference type="EMBL" id="JBHRTP010000071">
    <property type="protein sequence ID" value="MFC3110214.1"/>
    <property type="molecule type" value="Genomic_DNA"/>
</dbReference>
<accession>A0ABV7F539</accession>
<dbReference type="RefSeq" id="WP_390332572.1">
    <property type="nucleotide sequence ID" value="NZ_JBHRTP010000071.1"/>
</dbReference>
<gene>
    <name evidence="1" type="ORF">ACFOFO_19995</name>
</gene>